<dbReference type="InterPro" id="IPR018060">
    <property type="entry name" value="HTH_AraC"/>
</dbReference>
<dbReference type="Proteomes" id="UP000199687">
    <property type="component" value="Unassembled WGS sequence"/>
</dbReference>
<dbReference type="InterPro" id="IPR020449">
    <property type="entry name" value="Tscrpt_reg_AraC-type_HTH"/>
</dbReference>
<sequence>MLKINFCGYAYHNQNFHTSHKSRYASYLFRLQIDGVAKVKVHGKLHDIEKGHLLIVKPNENYELFVSEGQKSGDFHLYCEGEWIDHRFSQAPALSKIQVDDTLLDLWHHLTIEERRPFKERNSELTHYLLSALCVSLERLLDRKSTDKQRPYIVTRMMRYIEEYATKPGFQVMDVAEQCNLSVSRCVHLFKEHVGVTIIEYAQSIRLSTAINQMKYTTMTLENIAQNCGFGSYSYFHRVFKRKHQISPREFREKM</sequence>
<dbReference type="InterPro" id="IPR003313">
    <property type="entry name" value="AraC-bd"/>
</dbReference>
<dbReference type="PROSITE" id="PS01124">
    <property type="entry name" value="HTH_ARAC_FAMILY_2"/>
    <property type="match status" value="1"/>
</dbReference>
<dbReference type="PANTHER" id="PTHR43280">
    <property type="entry name" value="ARAC-FAMILY TRANSCRIPTIONAL REGULATOR"/>
    <property type="match status" value="1"/>
</dbReference>
<dbReference type="STRING" id="531814.SAMN04487944_10543"/>
<dbReference type="InterPro" id="IPR018062">
    <property type="entry name" value="HTH_AraC-typ_CS"/>
</dbReference>
<dbReference type="SMART" id="SM00342">
    <property type="entry name" value="HTH_ARAC"/>
    <property type="match status" value="1"/>
</dbReference>
<evidence type="ECO:0000313" key="5">
    <source>
        <dbReference type="EMBL" id="SER48641.1"/>
    </source>
</evidence>
<dbReference type="PROSITE" id="PS00041">
    <property type="entry name" value="HTH_ARAC_FAMILY_1"/>
    <property type="match status" value="1"/>
</dbReference>
<protein>
    <submittedName>
        <fullName evidence="5">Transcriptional regulator, AraC family</fullName>
    </submittedName>
</protein>
<dbReference type="GO" id="GO:0003700">
    <property type="term" value="F:DNA-binding transcription factor activity"/>
    <property type="evidence" value="ECO:0007669"/>
    <property type="project" value="InterPro"/>
</dbReference>
<evidence type="ECO:0000313" key="6">
    <source>
        <dbReference type="Proteomes" id="UP000199687"/>
    </source>
</evidence>
<organism evidence="5 6">
    <name type="scientific">Gracilibacillus ureilyticus</name>
    <dbReference type="NCBI Taxonomy" id="531814"/>
    <lineage>
        <taxon>Bacteria</taxon>
        <taxon>Bacillati</taxon>
        <taxon>Bacillota</taxon>
        <taxon>Bacilli</taxon>
        <taxon>Bacillales</taxon>
        <taxon>Bacillaceae</taxon>
        <taxon>Gracilibacillus</taxon>
    </lineage>
</organism>
<dbReference type="SUPFAM" id="SSF46689">
    <property type="entry name" value="Homeodomain-like"/>
    <property type="match status" value="1"/>
</dbReference>
<evidence type="ECO:0000256" key="2">
    <source>
        <dbReference type="ARBA" id="ARBA00023125"/>
    </source>
</evidence>
<dbReference type="Pfam" id="PF12833">
    <property type="entry name" value="HTH_18"/>
    <property type="match status" value="1"/>
</dbReference>
<evidence type="ECO:0000256" key="1">
    <source>
        <dbReference type="ARBA" id="ARBA00023015"/>
    </source>
</evidence>
<accession>A0A1H9PK94</accession>
<gene>
    <name evidence="5" type="ORF">SAMN04487944_10543</name>
</gene>
<dbReference type="SUPFAM" id="SSF51215">
    <property type="entry name" value="Regulatory protein AraC"/>
    <property type="match status" value="1"/>
</dbReference>
<dbReference type="AlphaFoldDB" id="A0A1H9PK94"/>
<dbReference type="InterPro" id="IPR037923">
    <property type="entry name" value="HTH-like"/>
</dbReference>
<evidence type="ECO:0000259" key="4">
    <source>
        <dbReference type="PROSITE" id="PS01124"/>
    </source>
</evidence>
<keyword evidence="2" id="KW-0238">DNA-binding</keyword>
<dbReference type="Gene3D" id="1.10.10.60">
    <property type="entry name" value="Homeodomain-like"/>
    <property type="match status" value="2"/>
</dbReference>
<dbReference type="GO" id="GO:0043565">
    <property type="term" value="F:sequence-specific DNA binding"/>
    <property type="evidence" value="ECO:0007669"/>
    <property type="project" value="InterPro"/>
</dbReference>
<keyword evidence="1" id="KW-0805">Transcription regulation</keyword>
<feature type="domain" description="HTH araC/xylS-type" evidence="4">
    <location>
        <begin position="155"/>
        <end position="254"/>
    </location>
</feature>
<name>A0A1H9PK94_9BACI</name>
<dbReference type="InterPro" id="IPR009057">
    <property type="entry name" value="Homeodomain-like_sf"/>
</dbReference>
<dbReference type="Pfam" id="PF02311">
    <property type="entry name" value="AraC_binding"/>
    <property type="match status" value="1"/>
</dbReference>
<dbReference type="EMBL" id="FOGL01000005">
    <property type="protein sequence ID" value="SER48641.1"/>
    <property type="molecule type" value="Genomic_DNA"/>
</dbReference>
<keyword evidence="6" id="KW-1185">Reference proteome</keyword>
<dbReference type="RefSeq" id="WP_342707255.1">
    <property type="nucleotide sequence ID" value="NZ_FOGL01000005.1"/>
</dbReference>
<dbReference type="PRINTS" id="PR00032">
    <property type="entry name" value="HTHARAC"/>
</dbReference>
<proteinExistence type="predicted"/>
<keyword evidence="3" id="KW-0804">Transcription</keyword>
<dbReference type="PANTHER" id="PTHR43280:SF2">
    <property type="entry name" value="HTH-TYPE TRANSCRIPTIONAL REGULATOR EXSA"/>
    <property type="match status" value="1"/>
</dbReference>
<evidence type="ECO:0000256" key="3">
    <source>
        <dbReference type="ARBA" id="ARBA00023163"/>
    </source>
</evidence>
<reference evidence="5 6" key="1">
    <citation type="submission" date="2016-10" db="EMBL/GenBank/DDBJ databases">
        <authorList>
            <person name="de Groot N.N."/>
        </authorList>
    </citation>
    <scope>NUCLEOTIDE SEQUENCE [LARGE SCALE GENOMIC DNA]</scope>
    <source>
        <strain evidence="5 6">CGMCC 1.7727</strain>
    </source>
</reference>